<dbReference type="EMBL" id="CAJNNV010033245">
    <property type="protein sequence ID" value="CAE8643022.1"/>
    <property type="molecule type" value="Genomic_DNA"/>
</dbReference>
<accession>A0A813HZX4</accession>
<feature type="non-terminal residue" evidence="1">
    <location>
        <position position="85"/>
    </location>
</feature>
<gene>
    <name evidence="1" type="ORF">PGLA1383_LOCUS57401</name>
</gene>
<name>A0A813HZX4_POLGL</name>
<proteinExistence type="predicted"/>
<sequence length="85" mass="9343">GTASKLTKAAASKLTKQGSAKLTAKNLEKHTDQHTLLVQKEFATAESAQLAVDALPENEKQLLWKKFEQSRKGTKEEEAYKAQTA</sequence>
<feature type="non-terminal residue" evidence="1">
    <location>
        <position position="1"/>
    </location>
</feature>
<dbReference type="Proteomes" id="UP000654075">
    <property type="component" value="Unassembled WGS sequence"/>
</dbReference>
<dbReference type="AlphaFoldDB" id="A0A813HZX4"/>
<reference evidence="1" key="1">
    <citation type="submission" date="2021-02" db="EMBL/GenBank/DDBJ databases">
        <authorList>
            <person name="Dougan E. K."/>
            <person name="Rhodes N."/>
            <person name="Thang M."/>
            <person name="Chan C."/>
        </authorList>
    </citation>
    <scope>NUCLEOTIDE SEQUENCE</scope>
</reference>
<organism evidence="1 2">
    <name type="scientific">Polarella glacialis</name>
    <name type="common">Dinoflagellate</name>
    <dbReference type="NCBI Taxonomy" id="89957"/>
    <lineage>
        <taxon>Eukaryota</taxon>
        <taxon>Sar</taxon>
        <taxon>Alveolata</taxon>
        <taxon>Dinophyceae</taxon>
        <taxon>Suessiales</taxon>
        <taxon>Suessiaceae</taxon>
        <taxon>Polarella</taxon>
    </lineage>
</organism>
<comment type="caution">
    <text evidence="1">The sequence shown here is derived from an EMBL/GenBank/DDBJ whole genome shotgun (WGS) entry which is preliminary data.</text>
</comment>
<evidence type="ECO:0000313" key="2">
    <source>
        <dbReference type="Proteomes" id="UP000654075"/>
    </source>
</evidence>
<evidence type="ECO:0000313" key="1">
    <source>
        <dbReference type="EMBL" id="CAE8643022.1"/>
    </source>
</evidence>
<keyword evidence="2" id="KW-1185">Reference proteome</keyword>
<protein>
    <submittedName>
        <fullName evidence="1">Uncharacterized protein</fullName>
    </submittedName>
</protein>